<name>A0A1I5W5G4_9EURY</name>
<keyword evidence="2" id="KW-1185">Reference proteome</keyword>
<dbReference type="AlphaFoldDB" id="A0A1I5W5G4"/>
<organism evidence="1 2">
    <name type="scientific">Halolamina pelagica</name>
    <dbReference type="NCBI Taxonomy" id="699431"/>
    <lineage>
        <taxon>Archaea</taxon>
        <taxon>Methanobacteriati</taxon>
        <taxon>Methanobacteriota</taxon>
        <taxon>Stenosarchaea group</taxon>
        <taxon>Halobacteria</taxon>
        <taxon>Halobacteriales</taxon>
        <taxon>Haloferacaceae</taxon>
    </lineage>
</organism>
<dbReference type="Gene3D" id="1.10.1220.10">
    <property type="entry name" value="Met repressor-like"/>
    <property type="match status" value="1"/>
</dbReference>
<reference evidence="2" key="1">
    <citation type="submission" date="2016-10" db="EMBL/GenBank/DDBJ databases">
        <authorList>
            <person name="Varghese N."/>
            <person name="Submissions S."/>
        </authorList>
    </citation>
    <scope>NUCLEOTIDE SEQUENCE [LARGE SCALE GENOMIC DNA]</scope>
    <source>
        <strain evidence="2">CGMCC 1.10329</strain>
    </source>
</reference>
<evidence type="ECO:0000313" key="1">
    <source>
        <dbReference type="EMBL" id="SFQ14970.1"/>
    </source>
</evidence>
<accession>A0A1I5W5G4</accession>
<dbReference type="InterPro" id="IPR013321">
    <property type="entry name" value="Arc_rbn_hlx_hlx"/>
</dbReference>
<dbReference type="GO" id="GO:0006355">
    <property type="term" value="P:regulation of DNA-templated transcription"/>
    <property type="evidence" value="ECO:0007669"/>
    <property type="project" value="InterPro"/>
</dbReference>
<dbReference type="Proteomes" id="UP000183769">
    <property type="component" value="Unassembled WGS sequence"/>
</dbReference>
<evidence type="ECO:0000313" key="2">
    <source>
        <dbReference type="Proteomes" id="UP000183769"/>
    </source>
</evidence>
<gene>
    <name evidence="1" type="ORF">SAMN05216277_12314</name>
</gene>
<dbReference type="RefSeq" id="WP_074880722.1">
    <property type="nucleotide sequence ID" value="NZ_FOXI01000023.1"/>
</dbReference>
<sequence length="137" mass="15296">MGRKGLGTAPNQLIDEIDKEADELGLSRSEYSRQRINAGRLLFNAGKLDLQLLDQLMETDGSERPGTDIKTLDGDVSQQILSALPRDESRAATVDELREEVFGTKEEQEELIETVLKQLWDQGKIKSAFGEGYVKND</sequence>
<proteinExistence type="predicted"/>
<protein>
    <submittedName>
        <fullName evidence="1">Uncharacterized protein</fullName>
    </submittedName>
</protein>
<dbReference type="EMBL" id="FOXI01000023">
    <property type="protein sequence ID" value="SFQ14970.1"/>
    <property type="molecule type" value="Genomic_DNA"/>
</dbReference>
<dbReference type="OrthoDB" id="351011at2157"/>